<sequence>MGSEKDSESPHSSVSGIPNPKCRAPGKRQGRISFHSLFHSKRGSRSADAGAATPLSQLHNQNHQQQQLTPLVPPVVPSTPTPNPAPPTTTTDAPQDPATSPTSTPAEPLSSSRISLGPPQSSSSTTSSASPPVDFLECPLCLVPQPPEQLPELLGCSHRSCLCCLRQYLRIEITESRVHLSCPECSERLAPHEVADILDDVGLLEKYEEFLLRRCLASDPDCRWCPAPDCGFAVIASGCASCPRLVCCREGCLAEFCYHCKQAWHPNQTCDSARQQRALSLHMHSNHSPSYTQEHGHADDIKPCPRCGAYIIKMNDGSCNHMTCAVCGCEFCWLCMKEISDLHYLSPSGCTFWGKKPWTRKKKILWQLGTLIGAPVGITLIAGIAVPAMVIGIPIYVGRKIHAHYAGKKTNRHRRNLAITGGVALSIITAPVIAAVSVGFGVPIMLAYVYGVVPISLCRGGGCGVSRGKGRGMRIDFDEDDGPITVADAWRALKSPSLGESTTSPSEGLSVAPGVLGDNPHFNTLAGGALGARTSKYNRLELQGGELGKDGAQRETGSLGAGSDCASTRGMAGSIISSYTLPDRDCTNLEIQVDIETKPSHLCLTSEEDLNTPPAAMAACPGSGGEEPQDCSSRRGGGLFGSALGLSPGASLREGLRDVTLAQPESIRSDLEMSDTQSDDIAELTSDDCDSPHPKSCRPPQPQATCRPLHTSDRLHCPPDNIILYV</sequence>
<evidence type="ECO:0000256" key="13">
    <source>
        <dbReference type="ARBA" id="ARBA00023136"/>
    </source>
</evidence>
<dbReference type="FunFam" id="2.20.25.20:FF:000004">
    <property type="entry name" value="RBR-type E3 ubiquitin transferase"/>
    <property type="match status" value="1"/>
</dbReference>
<dbReference type="Pfam" id="PF01485">
    <property type="entry name" value="IBR"/>
    <property type="match status" value="2"/>
</dbReference>
<feature type="compositionally biased region" description="Low complexity" evidence="16">
    <location>
        <begin position="57"/>
        <end position="70"/>
    </location>
</feature>
<dbReference type="SMART" id="SM00647">
    <property type="entry name" value="IBR"/>
    <property type="match status" value="2"/>
</dbReference>
<dbReference type="PANTHER" id="PTHR11685">
    <property type="entry name" value="RBR FAMILY RING FINGER AND IBR DOMAIN-CONTAINING"/>
    <property type="match status" value="1"/>
</dbReference>
<dbReference type="GO" id="GO:0016020">
    <property type="term" value="C:membrane"/>
    <property type="evidence" value="ECO:0007669"/>
    <property type="project" value="UniProtKB-SubCell"/>
</dbReference>
<evidence type="ECO:0000256" key="10">
    <source>
        <dbReference type="ARBA" id="ARBA00022786"/>
    </source>
</evidence>
<keyword evidence="12 17" id="KW-1133">Transmembrane helix</keyword>
<protein>
    <recommendedName>
        <fullName evidence="4">RBR-type E3 ubiquitin transferase</fullName>
        <ecNumber evidence="4">2.3.2.31</ecNumber>
    </recommendedName>
</protein>
<keyword evidence="6 17" id="KW-0812">Transmembrane</keyword>
<dbReference type="InterPro" id="IPR044066">
    <property type="entry name" value="TRIAD_supradom"/>
</dbReference>
<feature type="transmembrane region" description="Helical" evidence="17">
    <location>
        <begin position="364"/>
        <end position="397"/>
    </location>
</feature>
<dbReference type="InterPro" id="IPR002867">
    <property type="entry name" value="IBR_dom"/>
</dbReference>
<evidence type="ECO:0000259" key="18">
    <source>
        <dbReference type="PROSITE" id="PS50089"/>
    </source>
</evidence>
<comment type="subcellular location">
    <subcellularLocation>
        <location evidence="2">Membrane</location>
        <topology evidence="2">Multi-pass membrane protein</topology>
    </subcellularLocation>
</comment>
<feature type="region of interest" description="Disordered" evidence="16">
    <location>
        <begin position="685"/>
        <end position="705"/>
    </location>
</feature>
<feature type="region of interest" description="Disordered" evidence="16">
    <location>
        <begin position="1"/>
        <end position="130"/>
    </location>
</feature>
<feature type="transmembrane region" description="Helical" evidence="17">
    <location>
        <begin position="417"/>
        <end position="450"/>
    </location>
</feature>
<accession>A0A4W5NN37</accession>
<reference evidence="20" key="2">
    <citation type="submission" date="2025-08" db="UniProtKB">
        <authorList>
            <consortium name="Ensembl"/>
        </authorList>
    </citation>
    <scope>IDENTIFICATION</scope>
</reference>
<evidence type="ECO:0000256" key="4">
    <source>
        <dbReference type="ARBA" id="ARBA00012251"/>
    </source>
</evidence>
<evidence type="ECO:0000256" key="12">
    <source>
        <dbReference type="ARBA" id="ARBA00022989"/>
    </source>
</evidence>
<comment type="similarity">
    <text evidence="14">Belongs to the RBR family. RNF19 subfamily.</text>
</comment>
<keyword evidence="7" id="KW-0479">Metal-binding</keyword>
<evidence type="ECO:0000256" key="8">
    <source>
        <dbReference type="ARBA" id="ARBA00022737"/>
    </source>
</evidence>
<dbReference type="GO" id="GO:0016567">
    <property type="term" value="P:protein ubiquitination"/>
    <property type="evidence" value="ECO:0007669"/>
    <property type="project" value="InterPro"/>
</dbReference>
<comment type="pathway">
    <text evidence="3">Protein modification; protein ubiquitination.</text>
</comment>
<evidence type="ECO:0000313" key="21">
    <source>
        <dbReference type="Proteomes" id="UP000314982"/>
    </source>
</evidence>
<dbReference type="SUPFAM" id="SSF57850">
    <property type="entry name" value="RING/U-box"/>
    <property type="match status" value="3"/>
</dbReference>
<dbReference type="PROSITE" id="PS51873">
    <property type="entry name" value="TRIAD"/>
    <property type="match status" value="1"/>
</dbReference>
<evidence type="ECO:0000256" key="14">
    <source>
        <dbReference type="ARBA" id="ARBA00061087"/>
    </source>
</evidence>
<dbReference type="FunFam" id="1.20.120.1750:FF:000001">
    <property type="entry name" value="RBR-type E3 ubiquitin transferase"/>
    <property type="match status" value="1"/>
</dbReference>
<comment type="catalytic activity">
    <reaction evidence="1">
        <text>[E2 ubiquitin-conjugating enzyme]-S-ubiquitinyl-L-cysteine + [acceptor protein]-L-lysine = [E2 ubiquitin-conjugating enzyme]-L-cysteine + [acceptor protein]-N(6)-ubiquitinyl-L-lysine.</text>
        <dbReference type="EC" id="2.3.2.31"/>
    </reaction>
</comment>
<dbReference type="Gene3D" id="3.30.40.10">
    <property type="entry name" value="Zinc/RING finger domain, C3HC4 (zinc finger)"/>
    <property type="match status" value="1"/>
</dbReference>
<feature type="domain" description="RING-type" evidence="19">
    <location>
        <begin position="134"/>
        <end position="354"/>
    </location>
</feature>
<dbReference type="GeneTree" id="ENSGT00940000158451"/>
<dbReference type="EC" id="2.3.2.31" evidence="4"/>
<evidence type="ECO:0000256" key="6">
    <source>
        <dbReference type="ARBA" id="ARBA00022692"/>
    </source>
</evidence>
<evidence type="ECO:0000256" key="7">
    <source>
        <dbReference type="ARBA" id="ARBA00022723"/>
    </source>
</evidence>
<evidence type="ECO:0000256" key="3">
    <source>
        <dbReference type="ARBA" id="ARBA00004906"/>
    </source>
</evidence>
<evidence type="ECO:0000256" key="17">
    <source>
        <dbReference type="SAM" id="Phobius"/>
    </source>
</evidence>
<dbReference type="AlphaFoldDB" id="A0A4W5NN37"/>
<dbReference type="CDD" id="cd20355">
    <property type="entry name" value="Rcat_RBR_RNF19"/>
    <property type="match status" value="1"/>
</dbReference>
<dbReference type="InterPro" id="IPR001841">
    <property type="entry name" value="Znf_RING"/>
</dbReference>
<dbReference type="FunFam" id="3.30.40.10:FF:000052">
    <property type="entry name" value="RBR-type E3 ubiquitin transferase"/>
    <property type="match status" value="1"/>
</dbReference>
<keyword evidence="5" id="KW-0808">Transferase</keyword>
<name>A0A4W5NN37_9TELE</name>
<evidence type="ECO:0000256" key="5">
    <source>
        <dbReference type="ARBA" id="ARBA00022679"/>
    </source>
</evidence>
<proteinExistence type="inferred from homology"/>
<dbReference type="Proteomes" id="UP000314982">
    <property type="component" value="Unassembled WGS sequence"/>
</dbReference>
<dbReference type="Gene3D" id="1.20.120.1750">
    <property type="match status" value="1"/>
</dbReference>
<evidence type="ECO:0000256" key="11">
    <source>
        <dbReference type="ARBA" id="ARBA00022833"/>
    </source>
</evidence>
<keyword evidence="8" id="KW-0677">Repeat</keyword>
<evidence type="ECO:0000256" key="15">
    <source>
        <dbReference type="PROSITE-ProRule" id="PRU00175"/>
    </source>
</evidence>
<dbReference type="GO" id="GO:0061630">
    <property type="term" value="F:ubiquitin protein ligase activity"/>
    <property type="evidence" value="ECO:0007669"/>
    <property type="project" value="UniProtKB-EC"/>
</dbReference>
<dbReference type="STRING" id="62062.ENSHHUP00000050705"/>
<keyword evidence="9 15" id="KW-0863">Zinc-finger</keyword>
<evidence type="ECO:0000256" key="9">
    <source>
        <dbReference type="ARBA" id="ARBA00022771"/>
    </source>
</evidence>
<evidence type="ECO:0000256" key="16">
    <source>
        <dbReference type="SAM" id="MobiDB-lite"/>
    </source>
</evidence>
<keyword evidence="21" id="KW-1185">Reference proteome</keyword>
<evidence type="ECO:0000259" key="19">
    <source>
        <dbReference type="PROSITE" id="PS51873"/>
    </source>
</evidence>
<dbReference type="PROSITE" id="PS50089">
    <property type="entry name" value="ZF_RING_2"/>
    <property type="match status" value="1"/>
</dbReference>
<dbReference type="InterPro" id="IPR031127">
    <property type="entry name" value="E3_UB_ligase_RBR"/>
</dbReference>
<feature type="domain" description="RING-type" evidence="18">
    <location>
        <begin position="138"/>
        <end position="186"/>
    </location>
</feature>
<evidence type="ECO:0000256" key="2">
    <source>
        <dbReference type="ARBA" id="ARBA00004141"/>
    </source>
</evidence>
<dbReference type="InterPro" id="IPR013083">
    <property type="entry name" value="Znf_RING/FYVE/PHD"/>
</dbReference>
<keyword evidence="11" id="KW-0862">Zinc</keyword>
<evidence type="ECO:0000313" key="20">
    <source>
        <dbReference type="Ensembl" id="ENSHHUP00000050705.1"/>
    </source>
</evidence>
<keyword evidence="13 17" id="KW-0472">Membrane</keyword>
<keyword evidence="10" id="KW-0833">Ubl conjugation pathway</keyword>
<dbReference type="Ensembl" id="ENSHHUT00000052508.1">
    <property type="protein sequence ID" value="ENSHHUP00000050705.1"/>
    <property type="gene ID" value="ENSHHUG00000030583.1"/>
</dbReference>
<reference evidence="20" key="3">
    <citation type="submission" date="2025-09" db="UniProtKB">
        <authorList>
            <consortium name="Ensembl"/>
        </authorList>
    </citation>
    <scope>IDENTIFICATION</scope>
</reference>
<organism evidence="20 21">
    <name type="scientific">Hucho hucho</name>
    <name type="common">huchen</name>
    <dbReference type="NCBI Taxonomy" id="62062"/>
    <lineage>
        <taxon>Eukaryota</taxon>
        <taxon>Metazoa</taxon>
        <taxon>Chordata</taxon>
        <taxon>Craniata</taxon>
        <taxon>Vertebrata</taxon>
        <taxon>Euteleostomi</taxon>
        <taxon>Actinopterygii</taxon>
        <taxon>Neopterygii</taxon>
        <taxon>Teleostei</taxon>
        <taxon>Protacanthopterygii</taxon>
        <taxon>Salmoniformes</taxon>
        <taxon>Salmonidae</taxon>
        <taxon>Salmoninae</taxon>
        <taxon>Hucho</taxon>
    </lineage>
</organism>
<evidence type="ECO:0000256" key="1">
    <source>
        <dbReference type="ARBA" id="ARBA00001798"/>
    </source>
</evidence>
<feature type="compositionally biased region" description="Pro residues" evidence="16">
    <location>
        <begin position="71"/>
        <end position="87"/>
    </location>
</feature>
<dbReference type="GO" id="GO:0008270">
    <property type="term" value="F:zinc ion binding"/>
    <property type="evidence" value="ECO:0007669"/>
    <property type="project" value="UniProtKB-KW"/>
</dbReference>
<feature type="compositionally biased region" description="Low complexity" evidence="16">
    <location>
        <begin position="88"/>
        <end position="130"/>
    </location>
</feature>
<reference evidence="21" key="1">
    <citation type="submission" date="2018-06" db="EMBL/GenBank/DDBJ databases">
        <title>Genome assembly of Danube salmon.</title>
        <authorList>
            <person name="Macqueen D.J."/>
            <person name="Gundappa M.K."/>
        </authorList>
    </citation>
    <scope>NUCLEOTIDE SEQUENCE [LARGE SCALE GENOMIC DNA]</scope>
</reference>
<feature type="region of interest" description="Disordered" evidence="16">
    <location>
        <begin position="614"/>
        <end position="636"/>
    </location>
</feature>